<dbReference type="Proteomes" id="UP000092024">
    <property type="component" value="Unassembled WGS sequence"/>
</dbReference>
<dbReference type="GO" id="GO:0003700">
    <property type="term" value="F:DNA-binding transcription factor activity"/>
    <property type="evidence" value="ECO:0007669"/>
    <property type="project" value="InterPro"/>
</dbReference>
<proteinExistence type="predicted"/>
<dbReference type="PROSITE" id="PS00041">
    <property type="entry name" value="HTH_ARAC_FAMILY_1"/>
    <property type="match status" value="1"/>
</dbReference>
<feature type="domain" description="Response regulatory" evidence="10">
    <location>
        <begin position="3"/>
        <end position="121"/>
    </location>
</feature>
<evidence type="ECO:0000256" key="3">
    <source>
        <dbReference type="ARBA" id="ARBA00022553"/>
    </source>
</evidence>
<keyword evidence="4" id="KW-0902">Two-component regulatory system</keyword>
<dbReference type="Pfam" id="PF12833">
    <property type="entry name" value="HTH_18"/>
    <property type="match status" value="1"/>
</dbReference>
<feature type="domain" description="HTH araC/xylS-type" evidence="9">
    <location>
        <begin position="415"/>
        <end position="513"/>
    </location>
</feature>
<dbReference type="SUPFAM" id="SSF46689">
    <property type="entry name" value="Homeodomain-like"/>
    <property type="match status" value="2"/>
</dbReference>
<comment type="caution">
    <text evidence="11">The sequence shown here is derived from an EMBL/GenBank/DDBJ whole genome shotgun (WGS) entry which is preliminary data.</text>
</comment>
<evidence type="ECO:0000256" key="5">
    <source>
        <dbReference type="ARBA" id="ARBA00023015"/>
    </source>
</evidence>
<dbReference type="Gene3D" id="1.10.10.60">
    <property type="entry name" value="Homeodomain-like"/>
    <property type="match status" value="2"/>
</dbReference>
<dbReference type="PANTHER" id="PTHR42713:SF3">
    <property type="entry name" value="TRANSCRIPTIONAL REGULATORY PROTEIN HPTR"/>
    <property type="match status" value="1"/>
</dbReference>
<dbReference type="SUPFAM" id="SSF52172">
    <property type="entry name" value="CheY-like"/>
    <property type="match status" value="1"/>
</dbReference>
<evidence type="ECO:0000256" key="1">
    <source>
        <dbReference type="ARBA" id="ARBA00004496"/>
    </source>
</evidence>
<protein>
    <recommendedName>
        <fullName evidence="13">DNA-binding response regulator</fullName>
    </recommendedName>
</protein>
<sequence length="518" mass="58027">MHKVLVVDDETYVRKGLLELVEWNEMKLTIVGEARNGKEALGLIEELKPDLVITDIRMPAIDGLELIRLVNEAGRYKPLFIIISGYHDFNYARQALRYGVRDYILKPIDEEELASTLRKLSLGMAAQAARGLAEDGQLKSLMLEALAQGTSDDEEAERYAAALGIQEGTSLLYIIAEVYAPPQDESITNKTFLEAWGSIDINRALLASGESSPGQFALLLQTPRLCNEESVFQQKLEQIRMTLSRRLSAEVGIYCGDPVYQPIHIRDACLAANEAARHKYAEQGVIRYAGVSGKPLYVFDISPDLSGKLILQVEEGDREGFTATTEHIFGLFREQRFSPQAVAGSLSRCLAGIVGAVNEMNGNPDCLVSLRELSQGITRANWSLDLLKRHFIGALTEADDCIAILRKESSNGGIKAIKSYIDLHYSQNISLKSIASQFYMNAVYLGRLFRKTYGVYFNDYLLEIRMKEAKRLLRQTDLRMYEIAARVGFQNADYFATQFEKLDKLTPSEYRNSLSGKD</sequence>
<dbReference type="PROSITE" id="PS01124">
    <property type="entry name" value="HTH_ARAC_FAMILY_2"/>
    <property type="match status" value="1"/>
</dbReference>
<evidence type="ECO:0000256" key="8">
    <source>
        <dbReference type="PROSITE-ProRule" id="PRU00169"/>
    </source>
</evidence>
<dbReference type="GO" id="GO:0043565">
    <property type="term" value="F:sequence-specific DNA binding"/>
    <property type="evidence" value="ECO:0007669"/>
    <property type="project" value="InterPro"/>
</dbReference>
<dbReference type="Gene3D" id="3.40.50.2300">
    <property type="match status" value="1"/>
</dbReference>
<dbReference type="RefSeq" id="WP_068682460.1">
    <property type="nucleotide sequence ID" value="NZ_LYPA01000050.1"/>
</dbReference>
<reference evidence="11 12" key="1">
    <citation type="submission" date="2016-05" db="EMBL/GenBank/DDBJ databases">
        <title>Paenibacillus oryzae. sp. nov., isolated from the rice root.</title>
        <authorList>
            <person name="Zhang J."/>
            <person name="Zhang X."/>
        </authorList>
    </citation>
    <scope>NUCLEOTIDE SEQUENCE [LARGE SCALE GENOMIC DNA]</scope>
    <source>
        <strain evidence="11 12">1DrF-4</strain>
    </source>
</reference>
<keyword evidence="2" id="KW-0963">Cytoplasm</keyword>
<dbReference type="EMBL" id="LYPA01000050">
    <property type="protein sequence ID" value="OBR66237.1"/>
    <property type="molecule type" value="Genomic_DNA"/>
</dbReference>
<dbReference type="CDD" id="cd17536">
    <property type="entry name" value="REC_YesN-like"/>
    <property type="match status" value="1"/>
</dbReference>
<dbReference type="OrthoDB" id="342399at2"/>
<dbReference type="InterPro" id="IPR018060">
    <property type="entry name" value="HTH_AraC"/>
</dbReference>
<evidence type="ECO:0000313" key="11">
    <source>
        <dbReference type="EMBL" id="OBR66237.1"/>
    </source>
</evidence>
<evidence type="ECO:0000313" key="12">
    <source>
        <dbReference type="Proteomes" id="UP000092024"/>
    </source>
</evidence>
<dbReference type="GO" id="GO:0000160">
    <property type="term" value="P:phosphorelay signal transduction system"/>
    <property type="evidence" value="ECO:0007669"/>
    <property type="project" value="UniProtKB-KW"/>
</dbReference>
<evidence type="ECO:0000256" key="6">
    <source>
        <dbReference type="ARBA" id="ARBA00023125"/>
    </source>
</evidence>
<evidence type="ECO:0008006" key="13">
    <source>
        <dbReference type="Google" id="ProtNLM"/>
    </source>
</evidence>
<evidence type="ECO:0000259" key="10">
    <source>
        <dbReference type="PROSITE" id="PS50110"/>
    </source>
</evidence>
<dbReference type="PROSITE" id="PS50110">
    <property type="entry name" value="RESPONSE_REGULATORY"/>
    <property type="match status" value="1"/>
</dbReference>
<dbReference type="SMART" id="SM00448">
    <property type="entry name" value="REC"/>
    <property type="match status" value="1"/>
</dbReference>
<dbReference type="SMART" id="SM00342">
    <property type="entry name" value="HTH_ARAC"/>
    <property type="match status" value="1"/>
</dbReference>
<dbReference type="InterPro" id="IPR009057">
    <property type="entry name" value="Homeodomain-like_sf"/>
</dbReference>
<accession>A0A1A5YKU1</accession>
<name>A0A1A5YKU1_9BACL</name>
<dbReference type="STRING" id="1844972.A7K91_20910"/>
<evidence type="ECO:0000256" key="7">
    <source>
        <dbReference type="ARBA" id="ARBA00023163"/>
    </source>
</evidence>
<keyword evidence="7" id="KW-0804">Transcription</keyword>
<dbReference type="InterPro" id="IPR051552">
    <property type="entry name" value="HptR"/>
</dbReference>
<keyword evidence="3 8" id="KW-0597">Phosphoprotein</keyword>
<evidence type="ECO:0000256" key="4">
    <source>
        <dbReference type="ARBA" id="ARBA00023012"/>
    </source>
</evidence>
<evidence type="ECO:0000256" key="2">
    <source>
        <dbReference type="ARBA" id="ARBA00022490"/>
    </source>
</evidence>
<dbReference type="InterPro" id="IPR011006">
    <property type="entry name" value="CheY-like_superfamily"/>
</dbReference>
<gene>
    <name evidence="11" type="ORF">A7K91_20910</name>
</gene>
<organism evidence="11 12">
    <name type="scientific">Paenibacillus oryzae</name>
    <dbReference type="NCBI Taxonomy" id="1844972"/>
    <lineage>
        <taxon>Bacteria</taxon>
        <taxon>Bacillati</taxon>
        <taxon>Bacillota</taxon>
        <taxon>Bacilli</taxon>
        <taxon>Bacillales</taxon>
        <taxon>Paenibacillaceae</taxon>
        <taxon>Paenibacillus</taxon>
    </lineage>
</organism>
<keyword evidence="12" id="KW-1185">Reference proteome</keyword>
<dbReference type="AlphaFoldDB" id="A0A1A5YKU1"/>
<dbReference type="GO" id="GO:0005737">
    <property type="term" value="C:cytoplasm"/>
    <property type="evidence" value="ECO:0007669"/>
    <property type="project" value="UniProtKB-SubCell"/>
</dbReference>
<keyword evidence="6" id="KW-0238">DNA-binding</keyword>
<feature type="modified residue" description="4-aspartylphosphate" evidence="8">
    <location>
        <position position="55"/>
    </location>
</feature>
<dbReference type="Pfam" id="PF00072">
    <property type="entry name" value="Response_reg"/>
    <property type="match status" value="1"/>
</dbReference>
<dbReference type="InterPro" id="IPR018062">
    <property type="entry name" value="HTH_AraC-typ_CS"/>
</dbReference>
<dbReference type="InterPro" id="IPR001789">
    <property type="entry name" value="Sig_transdc_resp-reg_receiver"/>
</dbReference>
<comment type="subcellular location">
    <subcellularLocation>
        <location evidence="1">Cytoplasm</location>
    </subcellularLocation>
</comment>
<keyword evidence="5" id="KW-0805">Transcription regulation</keyword>
<dbReference type="PANTHER" id="PTHR42713">
    <property type="entry name" value="HISTIDINE KINASE-RELATED"/>
    <property type="match status" value="1"/>
</dbReference>
<evidence type="ECO:0000259" key="9">
    <source>
        <dbReference type="PROSITE" id="PS01124"/>
    </source>
</evidence>